<feature type="region of interest" description="Disordered" evidence="1">
    <location>
        <begin position="166"/>
        <end position="188"/>
    </location>
</feature>
<evidence type="ECO:0000313" key="3">
    <source>
        <dbReference type="Proteomes" id="UP001218218"/>
    </source>
</evidence>
<evidence type="ECO:0000256" key="1">
    <source>
        <dbReference type="SAM" id="MobiDB-lite"/>
    </source>
</evidence>
<dbReference type="PANTHER" id="PTHR14778:SF2">
    <property type="entry name" value="KINETOCHORE-ASSOCIATED PROTEIN DSN1 HOMOLOG"/>
    <property type="match status" value="1"/>
</dbReference>
<evidence type="ECO:0000313" key="2">
    <source>
        <dbReference type="EMBL" id="KAJ7356580.1"/>
    </source>
</evidence>
<feature type="non-terminal residue" evidence="2">
    <location>
        <position position="455"/>
    </location>
</feature>
<dbReference type="GO" id="GO:0051301">
    <property type="term" value="P:cell division"/>
    <property type="evidence" value="ECO:0007669"/>
    <property type="project" value="InterPro"/>
</dbReference>
<dbReference type="PANTHER" id="PTHR14778">
    <property type="entry name" value="KINETOCHORE-ASSOCIATED PROTEIN DSN1 HOMOLOG"/>
    <property type="match status" value="1"/>
</dbReference>
<feature type="region of interest" description="Disordered" evidence="1">
    <location>
        <begin position="1"/>
        <end position="132"/>
    </location>
</feature>
<dbReference type="Pfam" id="PF08202">
    <property type="entry name" value="MIS13"/>
    <property type="match status" value="1"/>
</dbReference>
<feature type="compositionally biased region" description="Polar residues" evidence="1">
    <location>
        <begin position="66"/>
        <end position="75"/>
    </location>
</feature>
<feature type="compositionally biased region" description="Low complexity" evidence="1">
    <location>
        <begin position="10"/>
        <end position="19"/>
    </location>
</feature>
<feature type="compositionally biased region" description="Low complexity" evidence="1">
    <location>
        <begin position="100"/>
        <end position="117"/>
    </location>
</feature>
<keyword evidence="3" id="KW-1185">Reference proteome</keyword>
<dbReference type="GO" id="GO:0007059">
    <property type="term" value="P:chromosome segregation"/>
    <property type="evidence" value="ECO:0007669"/>
    <property type="project" value="InterPro"/>
</dbReference>
<name>A0AAD7EWU9_9AGAR</name>
<dbReference type="InterPro" id="IPR013218">
    <property type="entry name" value="Dsn1/Mis13"/>
</dbReference>
<accession>A0AAD7EWU9</accession>
<comment type="caution">
    <text evidence="2">The sequence shown here is derived from an EMBL/GenBank/DDBJ whole genome shotgun (WGS) entry which is preliminary data.</text>
</comment>
<gene>
    <name evidence="2" type="ORF">DFH08DRAFT_735476</name>
</gene>
<sequence length="455" mass="49739">MATKRDGLMASNPLLAAAAKKPKKNVASTSKRKHTEEAPSGLFFVPHATAGPSNPPAKKFKADNLSVPQQSTRNASVDPVVEKDVRDMEDEVDRLRRASRTNTTRPSPSSISFRPSSPAKPPPKPKSGKKKAVTIIVDSEVPLLDGTPQAERNNVLRGDAMAAIARDRAEPNPKTHQRRTSLGGRGKRISSSFQAGAFTLPHPKVNEESFYKHIDRDLPDAEQLRQLLTWSASRAAASSASSSSSTLPPDDASALKSITDDMVHMLAERRVDLSLFGPDDEAAPTGTNAQNEKNKQWEVVYTQQLREAQEEDEEWKKTAYFYDAYAAKERRRIEERRHAQRNAPPDERLLDNDRLRHGLRLANAPPDADGLAAQIRTRLPDLPFKFDMLHTNLHAARTCARFGLLDAGLGGLAAHTNGTAQAGSSTSGGADTVHGVLRALASVDMARRAAREVQR</sequence>
<protein>
    <submittedName>
        <fullName evidence="2">Mis12-Mtw1 protein family-domain-containing protein</fullName>
    </submittedName>
</protein>
<reference evidence="2" key="1">
    <citation type="submission" date="2023-03" db="EMBL/GenBank/DDBJ databases">
        <title>Massive genome expansion in bonnet fungi (Mycena s.s.) driven by repeated elements and novel gene families across ecological guilds.</title>
        <authorList>
            <consortium name="Lawrence Berkeley National Laboratory"/>
            <person name="Harder C.B."/>
            <person name="Miyauchi S."/>
            <person name="Viragh M."/>
            <person name="Kuo A."/>
            <person name="Thoen E."/>
            <person name="Andreopoulos B."/>
            <person name="Lu D."/>
            <person name="Skrede I."/>
            <person name="Drula E."/>
            <person name="Henrissat B."/>
            <person name="Morin E."/>
            <person name="Kohler A."/>
            <person name="Barry K."/>
            <person name="LaButti K."/>
            <person name="Morin E."/>
            <person name="Salamov A."/>
            <person name="Lipzen A."/>
            <person name="Mereny Z."/>
            <person name="Hegedus B."/>
            <person name="Baldrian P."/>
            <person name="Stursova M."/>
            <person name="Weitz H."/>
            <person name="Taylor A."/>
            <person name="Grigoriev I.V."/>
            <person name="Nagy L.G."/>
            <person name="Martin F."/>
            <person name="Kauserud H."/>
        </authorList>
    </citation>
    <scope>NUCLEOTIDE SEQUENCE</scope>
    <source>
        <strain evidence="2">CBHHK002</strain>
    </source>
</reference>
<proteinExistence type="predicted"/>
<dbReference type="EMBL" id="JARIHO010000008">
    <property type="protein sequence ID" value="KAJ7356580.1"/>
    <property type="molecule type" value="Genomic_DNA"/>
</dbReference>
<dbReference type="GO" id="GO:0000444">
    <property type="term" value="C:MIS12/MIND type complex"/>
    <property type="evidence" value="ECO:0007669"/>
    <property type="project" value="InterPro"/>
</dbReference>
<dbReference type="Proteomes" id="UP001218218">
    <property type="component" value="Unassembled WGS sequence"/>
</dbReference>
<organism evidence="2 3">
    <name type="scientific">Mycena albidolilacea</name>
    <dbReference type="NCBI Taxonomy" id="1033008"/>
    <lineage>
        <taxon>Eukaryota</taxon>
        <taxon>Fungi</taxon>
        <taxon>Dikarya</taxon>
        <taxon>Basidiomycota</taxon>
        <taxon>Agaricomycotina</taxon>
        <taxon>Agaricomycetes</taxon>
        <taxon>Agaricomycetidae</taxon>
        <taxon>Agaricales</taxon>
        <taxon>Marasmiineae</taxon>
        <taxon>Mycenaceae</taxon>
        <taxon>Mycena</taxon>
    </lineage>
</organism>
<dbReference type="AlphaFoldDB" id="A0AAD7EWU9"/>